<dbReference type="EMBL" id="BLAL01000183">
    <property type="protein sequence ID" value="GES89256.1"/>
    <property type="molecule type" value="Genomic_DNA"/>
</dbReference>
<organism evidence="1 2">
    <name type="scientific">Rhizophagus clarus</name>
    <dbReference type="NCBI Taxonomy" id="94130"/>
    <lineage>
        <taxon>Eukaryota</taxon>
        <taxon>Fungi</taxon>
        <taxon>Fungi incertae sedis</taxon>
        <taxon>Mucoromycota</taxon>
        <taxon>Glomeromycotina</taxon>
        <taxon>Glomeromycetes</taxon>
        <taxon>Glomerales</taxon>
        <taxon>Glomeraceae</taxon>
        <taxon>Rhizophagus</taxon>
    </lineage>
</organism>
<dbReference type="AlphaFoldDB" id="A0A8H3QRL0"/>
<reference evidence="1" key="1">
    <citation type="submission" date="2019-10" db="EMBL/GenBank/DDBJ databases">
        <title>Conservation and host-specific expression of non-tandemly repeated heterogenous ribosome RNA gene in arbuscular mycorrhizal fungi.</title>
        <authorList>
            <person name="Maeda T."/>
            <person name="Kobayashi Y."/>
            <person name="Nakagawa T."/>
            <person name="Ezawa T."/>
            <person name="Yamaguchi K."/>
            <person name="Bino T."/>
            <person name="Nishimoto Y."/>
            <person name="Shigenobu S."/>
            <person name="Kawaguchi M."/>
        </authorList>
    </citation>
    <scope>NUCLEOTIDE SEQUENCE</scope>
    <source>
        <strain evidence="1">HR1</strain>
    </source>
</reference>
<protein>
    <submittedName>
        <fullName evidence="1">Uncharacterized protein</fullName>
    </submittedName>
</protein>
<accession>A0A8H3QRL0</accession>
<name>A0A8H3QRL0_9GLOM</name>
<evidence type="ECO:0000313" key="1">
    <source>
        <dbReference type="EMBL" id="GES89256.1"/>
    </source>
</evidence>
<evidence type="ECO:0000313" key="2">
    <source>
        <dbReference type="Proteomes" id="UP000615446"/>
    </source>
</evidence>
<comment type="caution">
    <text evidence="1">The sequence shown here is derived from an EMBL/GenBank/DDBJ whole genome shotgun (WGS) entry which is preliminary data.</text>
</comment>
<dbReference type="Proteomes" id="UP000615446">
    <property type="component" value="Unassembled WGS sequence"/>
</dbReference>
<proteinExistence type="predicted"/>
<sequence>MKSAHCFTSLINAFNYNLQISNTNPSKTSDAINKGWDDIQTLIMSAALHTLSLRKKKTLHLRLEYKHKNSKTSDLKRLDKHTTIILEKWISQILPFNKNYAKNPDLHLDMSFLPDLAEWIN</sequence>
<gene>
    <name evidence="1" type="ORF">RCL2_001615600</name>
</gene>